<accession>A0A3M5ULX1</accession>
<dbReference type="PANTHER" id="PTHR30029">
    <property type="entry name" value="STAGE V SPORULATION PROTEIN R"/>
    <property type="match status" value="1"/>
</dbReference>
<dbReference type="PANTHER" id="PTHR30029:SF2">
    <property type="entry name" value="STAGE V SPORULATION PROTEIN R"/>
    <property type="match status" value="1"/>
</dbReference>
<dbReference type="InterPro" id="IPR056174">
    <property type="entry name" value="SpoVR_N"/>
</dbReference>
<comment type="caution">
    <text evidence="3">The sequence shown here is derived from an EMBL/GenBank/DDBJ whole genome shotgun (WGS) entry which is preliminary data.</text>
</comment>
<dbReference type="InterPro" id="IPR057008">
    <property type="entry name" value="SpoVR-like_C"/>
</dbReference>
<name>A0A3M5ULX1_PSESX</name>
<dbReference type="EMBL" id="RBUA01001275">
    <property type="protein sequence ID" value="RMU46494.1"/>
    <property type="molecule type" value="Genomic_DNA"/>
</dbReference>
<feature type="domain" description="SpoVR-like C-terminal" evidence="2">
    <location>
        <begin position="133"/>
        <end position="184"/>
    </location>
</feature>
<evidence type="ECO:0000259" key="2">
    <source>
        <dbReference type="Pfam" id="PF24755"/>
    </source>
</evidence>
<evidence type="ECO:0008006" key="5">
    <source>
        <dbReference type="Google" id="ProtNLM"/>
    </source>
</evidence>
<dbReference type="InterPro" id="IPR007390">
    <property type="entry name" value="Spore_V_R"/>
</dbReference>
<dbReference type="Pfam" id="PF24755">
    <property type="entry name" value="SpoVR_C"/>
    <property type="match status" value="1"/>
</dbReference>
<reference evidence="3 4" key="1">
    <citation type="submission" date="2018-08" db="EMBL/GenBank/DDBJ databases">
        <title>Recombination of ecologically and evolutionarily significant loci maintains genetic cohesion in the Pseudomonas syringae species complex.</title>
        <authorList>
            <person name="Dillon M."/>
            <person name="Thakur S."/>
            <person name="Almeida R.N.D."/>
            <person name="Weir B.S."/>
            <person name="Guttman D.S."/>
        </authorList>
    </citation>
    <scope>NUCLEOTIDE SEQUENCE [LARGE SCALE GENOMIC DNA]</scope>
    <source>
        <strain evidence="3 4">ICMP 14479</strain>
    </source>
</reference>
<sequence>MMEFLQSHTSVIYQPGFDSPYYSGINPYTLGFAMYQDIRRMCEHPTDEDRQWFPEIAGTDWLTAVKFAMSSFKDESFILQYLSPKVIRDLKLFSIMDDDQKEDLLVPAIHDENGYRTIREILAAQYNLGNREPNVQIYSIDRRGDRSLTLRHQQHNRKPLGDSTDEVLKHLHRLWGFDIHLETLQGDQLIKTHHVPPKGEHADGEYPRLDMAVVHL</sequence>
<dbReference type="AlphaFoldDB" id="A0A3M5ULX1"/>
<proteinExistence type="predicted"/>
<dbReference type="Proteomes" id="UP000280395">
    <property type="component" value="Unassembled WGS sequence"/>
</dbReference>
<evidence type="ECO:0000313" key="3">
    <source>
        <dbReference type="EMBL" id="RMU46494.1"/>
    </source>
</evidence>
<dbReference type="Pfam" id="PF04293">
    <property type="entry name" value="SpoVR"/>
    <property type="match status" value="1"/>
</dbReference>
<protein>
    <recommendedName>
        <fullName evidence="5">SpoVR family protein</fullName>
    </recommendedName>
</protein>
<evidence type="ECO:0000313" key="4">
    <source>
        <dbReference type="Proteomes" id="UP000280395"/>
    </source>
</evidence>
<organism evidence="3 4">
    <name type="scientific">Pseudomonas syringae pv. avii</name>
    <dbReference type="NCBI Taxonomy" id="663959"/>
    <lineage>
        <taxon>Bacteria</taxon>
        <taxon>Pseudomonadati</taxon>
        <taxon>Pseudomonadota</taxon>
        <taxon>Gammaproteobacteria</taxon>
        <taxon>Pseudomonadales</taxon>
        <taxon>Pseudomonadaceae</taxon>
        <taxon>Pseudomonas</taxon>
        <taxon>Pseudomonas syringae</taxon>
    </lineage>
</organism>
<feature type="domain" description="SpoVR protein-like N-terminal" evidence="1">
    <location>
        <begin position="1"/>
        <end position="130"/>
    </location>
</feature>
<evidence type="ECO:0000259" key="1">
    <source>
        <dbReference type="Pfam" id="PF04293"/>
    </source>
</evidence>
<gene>
    <name evidence="3" type="ORF">ALP29_200769</name>
</gene>